<comment type="function">
    <text evidence="18">Core subunit of the mitochondrial membrane respiratory chain NADH dehydrogenase (Complex I) which catalyzes electron transfer from NADH through the respiratory chain, using ubiquinone as an electron acceptor. Essential for the catalytic activity and assembly of complex I.</text>
</comment>
<proteinExistence type="inferred from homology"/>
<dbReference type="PANTHER" id="PTHR46552:SF1">
    <property type="entry name" value="NADH-UBIQUINONE OXIDOREDUCTASE CHAIN 2"/>
    <property type="match status" value="1"/>
</dbReference>
<evidence type="ECO:0000256" key="18">
    <source>
        <dbReference type="RuleBase" id="RU003403"/>
    </source>
</evidence>
<dbReference type="GO" id="GO:0005743">
    <property type="term" value="C:mitochondrial inner membrane"/>
    <property type="evidence" value="ECO:0007669"/>
    <property type="project" value="UniProtKB-SubCell"/>
</dbReference>
<dbReference type="PANTHER" id="PTHR46552">
    <property type="entry name" value="NADH-UBIQUINONE OXIDOREDUCTASE CHAIN 2"/>
    <property type="match status" value="1"/>
</dbReference>
<accession>B2CKT1</accession>
<feature type="transmembrane region" description="Helical" evidence="18">
    <location>
        <begin position="130"/>
        <end position="150"/>
    </location>
</feature>
<geneLocation type="mitochondrion" evidence="20"/>
<feature type="transmembrane region" description="Helical" evidence="18">
    <location>
        <begin position="56"/>
        <end position="76"/>
    </location>
</feature>
<evidence type="ECO:0000256" key="8">
    <source>
        <dbReference type="ARBA" id="ARBA00022692"/>
    </source>
</evidence>
<dbReference type="AlphaFoldDB" id="B2CKT1"/>
<dbReference type="RefSeq" id="YP_001936580.1">
    <property type="nucleotide sequence ID" value="NC_010777.1"/>
</dbReference>
<feature type="transmembrane region" description="Helical" evidence="18">
    <location>
        <begin position="251"/>
        <end position="269"/>
    </location>
</feature>
<evidence type="ECO:0000256" key="13">
    <source>
        <dbReference type="ARBA" id="ARBA00023027"/>
    </source>
</evidence>
<evidence type="ECO:0000256" key="9">
    <source>
        <dbReference type="ARBA" id="ARBA00022792"/>
    </source>
</evidence>
<feature type="transmembrane region" description="Helical" evidence="18">
    <location>
        <begin position="170"/>
        <end position="200"/>
    </location>
</feature>
<dbReference type="EC" id="7.1.1.2" evidence="4 18"/>
<comment type="similarity">
    <text evidence="3 18">Belongs to the complex I subunit 2 family.</text>
</comment>
<dbReference type="CTD" id="4536"/>
<keyword evidence="6" id="KW-0813">Transport</keyword>
<evidence type="ECO:0000256" key="7">
    <source>
        <dbReference type="ARBA" id="ARBA00022660"/>
    </source>
</evidence>
<reference evidence="20" key="1">
    <citation type="journal article" date="2008" name="Mol. Biol. Evol.">
        <title>Parallel evolution of truncated transfer RNA genes in arachnid mitochondrial genomes.</title>
        <authorList>
            <person name="Masta S.E."/>
            <person name="Boore J.L."/>
        </authorList>
    </citation>
    <scope>NUCLEOTIDE SEQUENCE</scope>
</reference>
<name>B2CKT1_HYPTH</name>
<evidence type="ECO:0000256" key="15">
    <source>
        <dbReference type="ARBA" id="ARBA00023128"/>
    </source>
</evidence>
<evidence type="ECO:0000256" key="2">
    <source>
        <dbReference type="ARBA" id="ARBA00004448"/>
    </source>
</evidence>
<keyword evidence="11 18" id="KW-0249">Electron transport</keyword>
<protein>
    <recommendedName>
        <fullName evidence="5 18">NADH-ubiquinone oxidoreductase chain 2</fullName>
        <ecNumber evidence="4 18">7.1.1.2</ecNumber>
    </recommendedName>
</protein>
<keyword evidence="7 18" id="KW-0679">Respiratory chain</keyword>
<keyword evidence="12 18" id="KW-1133">Transmembrane helix</keyword>
<comment type="subcellular location">
    <subcellularLocation>
        <location evidence="2 18">Mitochondrion inner membrane</location>
        <topology evidence="2 18">Multi-pass membrane protein</topology>
    </subcellularLocation>
</comment>
<keyword evidence="14 18" id="KW-0830">Ubiquinone</keyword>
<dbReference type="InterPro" id="IPR001750">
    <property type="entry name" value="ND/Mrp_TM"/>
</dbReference>
<feature type="domain" description="NADH:quinone oxidoreductase/Mrp antiporter transmembrane" evidence="19">
    <location>
        <begin position="85"/>
        <end position="261"/>
    </location>
</feature>
<evidence type="ECO:0000256" key="10">
    <source>
        <dbReference type="ARBA" id="ARBA00022967"/>
    </source>
</evidence>
<dbReference type="GO" id="GO:0006120">
    <property type="term" value="P:mitochondrial electron transport, NADH to ubiquinone"/>
    <property type="evidence" value="ECO:0007669"/>
    <property type="project" value="InterPro"/>
</dbReference>
<dbReference type="Pfam" id="PF00361">
    <property type="entry name" value="Proton_antipo_M"/>
    <property type="match status" value="1"/>
</dbReference>
<sequence length="319" mass="36707">MLMPAALGLMVVYVVSFLLVMGGGEWIFIWMGLEINMISFISLVSNKFSSVSMEVMFKYFFIQSLSSVVFLGSVYWDMSYSISMCVLMMKLGLGPFYFWVPSVMSGLSWAACYVLVTFQKVLPLYLLTMFNHWAMWWFSFFSLFVGMMGAMNSSSLSKLMAFSSVNQGGWMIVSMLISQNLLLLYLLVYMMLMLPFFMFLNESKMEYLVDISSNGGKFKFFLYLFNIGGLPPMLGFFLKLMVLFYAMKYDLLMAFFLVLSSVYMLYIYMRMLFDSLLSSGYLLSHGFYSIGSVAESFFLFLNLLGVTIMGLFVYCCDLW</sequence>
<organism evidence="20">
    <name type="scientific">Hypochilus thorelli</name>
    <name type="common">Thorell's lampshade-web spider</name>
    <dbReference type="NCBI Taxonomy" id="139869"/>
    <lineage>
        <taxon>Eukaryota</taxon>
        <taxon>Metazoa</taxon>
        <taxon>Ecdysozoa</taxon>
        <taxon>Arthropoda</taxon>
        <taxon>Chelicerata</taxon>
        <taxon>Arachnida</taxon>
        <taxon>Araneae</taxon>
        <taxon>Araneomorphae</taxon>
        <taxon>Hypochilidae</taxon>
        <taxon>Hypochilus</taxon>
    </lineage>
</organism>
<feature type="transmembrane region" description="Helical" evidence="18">
    <location>
        <begin position="5"/>
        <end position="21"/>
    </location>
</feature>
<evidence type="ECO:0000256" key="5">
    <source>
        <dbReference type="ARBA" id="ARBA00021008"/>
    </source>
</evidence>
<evidence type="ECO:0000256" key="4">
    <source>
        <dbReference type="ARBA" id="ARBA00012944"/>
    </source>
</evidence>
<keyword evidence="16 18" id="KW-0472">Membrane</keyword>
<dbReference type="GeneID" id="6335925"/>
<evidence type="ECO:0000256" key="1">
    <source>
        <dbReference type="ARBA" id="ARBA00003257"/>
    </source>
</evidence>
<feature type="transmembrane region" description="Helical" evidence="18">
    <location>
        <begin position="290"/>
        <end position="314"/>
    </location>
</feature>
<dbReference type="InterPro" id="IPR050175">
    <property type="entry name" value="Complex_I_Subunit_2"/>
</dbReference>
<evidence type="ECO:0000256" key="6">
    <source>
        <dbReference type="ARBA" id="ARBA00022448"/>
    </source>
</evidence>
<gene>
    <name evidence="20" type="primary">ND2</name>
</gene>
<evidence type="ECO:0000256" key="12">
    <source>
        <dbReference type="ARBA" id="ARBA00022989"/>
    </source>
</evidence>
<comment type="catalytic activity">
    <reaction evidence="17 18">
        <text>a ubiquinone + NADH + 5 H(+)(in) = a ubiquinol + NAD(+) + 4 H(+)(out)</text>
        <dbReference type="Rhea" id="RHEA:29091"/>
        <dbReference type="Rhea" id="RHEA-COMP:9565"/>
        <dbReference type="Rhea" id="RHEA-COMP:9566"/>
        <dbReference type="ChEBI" id="CHEBI:15378"/>
        <dbReference type="ChEBI" id="CHEBI:16389"/>
        <dbReference type="ChEBI" id="CHEBI:17976"/>
        <dbReference type="ChEBI" id="CHEBI:57540"/>
        <dbReference type="ChEBI" id="CHEBI:57945"/>
        <dbReference type="EC" id="7.1.1.2"/>
    </reaction>
</comment>
<evidence type="ECO:0000256" key="14">
    <source>
        <dbReference type="ARBA" id="ARBA00023075"/>
    </source>
</evidence>
<keyword evidence="15 18" id="KW-0496">Mitochondrion</keyword>
<dbReference type="InterPro" id="IPR003917">
    <property type="entry name" value="NADH_UbQ_OxRdtase_chain2"/>
</dbReference>
<dbReference type="EMBL" id="EU523753">
    <property type="protein sequence ID" value="ACA62643.1"/>
    <property type="molecule type" value="Genomic_DNA"/>
</dbReference>
<keyword evidence="10 18" id="KW-1278">Translocase</keyword>
<evidence type="ECO:0000313" key="20">
    <source>
        <dbReference type="EMBL" id="ACA62643.1"/>
    </source>
</evidence>
<feature type="transmembrane region" description="Helical" evidence="18">
    <location>
        <begin position="220"/>
        <end position="245"/>
    </location>
</feature>
<feature type="transmembrane region" description="Helical" evidence="18">
    <location>
        <begin position="96"/>
        <end position="118"/>
    </location>
</feature>
<dbReference type="GO" id="GO:0008137">
    <property type="term" value="F:NADH dehydrogenase (ubiquinone) activity"/>
    <property type="evidence" value="ECO:0007669"/>
    <property type="project" value="UniProtKB-EC"/>
</dbReference>
<keyword evidence="13 18" id="KW-0520">NAD</keyword>
<keyword evidence="8 18" id="KW-0812">Transmembrane</keyword>
<evidence type="ECO:0000256" key="11">
    <source>
        <dbReference type="ARBA" id="ARBA00022982"/>
    </source>
</evidence>
<evidence type="ECO:0000259" key="19">
    <source>
        <dbReference type="Pfam" id="PF00361"/>
    </source>
</evidence>
<evidence type="ECO:0000256" key="17">
    <source>
        <dbReference type="ARBA" id="ARBA00049551"/>
    </source>
</evidence>
<keyword evidence="9 18" id="KW-0999">Mitochondrion inner membrane</keyword>
<evidence type="ECO:0000256" key="3">
    <source>
        <dbReference type="ARBA" id="ARBA00007012"/>
    </source>
</evidence>
<comment type="function">
    <text evidence="1">Core subunit of the mitochondrial membrane respiratory chain NADH dehydrogenase (Complex I) that is believed to belong to the minimal assembly required for catalysis. Complex I functions in the transfer of electrons from NADH to the respiratory chain. The immediate electron acceptor for the enzyme is believed to be ubiquinone.</text>
</comment>
<evidence type="ECO:0000256" key="16">
    <source>
        <dbReference type="ARBA" id="ARBA00023136"/>
    </source>
</evidence>
<dbReference type="PRINTS" id="PR01436">
    <property type="entry name" value="NADHDHGNASE2"/>
</dbReference>